<protein>
    <submittedName>
        <fullName evidence="2">Uncharacterized protein</fullName>
    </submittedName>
</protein>
<feature type="compositionally biased region" description="Basic and acidic residues" evidence="1">
    <location>
        <begin position="28"/>
        <end position="42"/>
    </location>
</feature>
<keyword evidence="3" id="KW-1185">Reference proteome</keyword>
<proteinExistence type="predicted"/>
<organism evidence="2 3">
    <name type="scientific">Pelagerythrobacter marensis</name>
    <dbReference type="NCBI Taxonomy" id="543877"/>
    <lineage>
        <taxon>Bacteria</taxon>
        <taxon>Pseudomonadati</taxon>
        <taxon>Pseudomonadota</taxon>
        <taxon>Alphaproteobacteria</taxon>
        <taxon>Sphingomonadales</taxon>
        <taxon>Erythrobacteraceae</taxon>
        <taxon>Pelagerythrobacter</taxon>
    </lineage>
</organism>
<gene>
    <name evidence="2" type="ORF">V5F89_01330</name>
</gene>
<feature type="region of interest" description="Disordered" evidence="1">
    <location>
        <begin position="28"/>
        <end position="49"/>
    </location>
</feature>
<dbReference type="Proteomes" id="UP001335183">
    <property type="component" value="Chromosome"/>
</dbReference>
<evidence type="ECO:0000256" key="1">
    <source>
        <dbReference type="SAM" id="MobiDB-lite"/>
    </source>
</evidence>
<name>A0ABZ2D3R4_9SPHN</name>
<dbReference type="EMBL" id="CP144918">
    <property type="protein sequence ID" value="WWA47576.1"/>
    <property type="molecule type" value="Genomic_DNA"/>
</dbReference>
<accession>A0ABZ2D3R4</accession>
<sequence length="49" mass="5295">MIDYFALGLIHALILIALLRLAGRDATDRDPAFEEPRGDGRDGGQTPDA</sequence>
<evidence type="ECO:0000313" key="2">
    <source>
        <dbReference type="EMBL" id="WWA47576.1"/>
    </source>
</evidence>
<evidence type="ECO:0000313" key="3">
    <source>
        <dbReference type="Proteomes" id="UP001335183"/>
    </source>
</evidence>
<reference evidence="2 3" key="1">
    <citation type="submission" date="2024-02" db="EMBL/GenBank/DDBJ databases">
        <title>The whole genome sequence of five bacterial samples isolated from Abu Dhabi Sabkha-shore region.</title>
        <authorList>
            <person name="Sudalaimuthuasari N."/>
            <person name="Sarfraz B."/>
            <person name="Tuyisabe J.D."/>
            <person name="Mugisha Ntwali L.D.M."/>
            <person name="Ali A.I.A.A."/>
            <person name="Almansoori S.Z.A."/>
            <person name="Alajami H.S.A."/>
            <person name="Almeqbaali A.A.S."/>
            <person name="Kundu B."/>
            <person name="Saeed E.E."/>
            <person name="Sukumarinath V."/>
            <person name="Mishra A.K."/>
            <person name="Hazzouri K.M."/>
            <person name="Almaskari R."/>
            <person name="Sharma A.K."/>
            <person name="Amiri K.M.A."/>
        </authorList>
    </citation>
    <scope>NUCLEOTIDE SEQUENCE [LARGE SCALE GENOMIC DNA]</scope>
    <source>
        <strain evidence="3">kcgeb_sd</strain>
    </source>
</reference>
<dbReference type="RefSeq" id="WP_338446466.1">
    <property type="nucleotide sequence ID" value="NZ_CP144918.1"/>
</dbReference>